<feature type="domain" description="Carboxylesterase type B" evidence="7">
    <location>
        <begin position="564"/>
        <end position="1084"/>
    </location>
</feature>
<dbReference type="PANTHER" id="PTHR43142:SF1">
    <property type="entry name" value="CARBOXYLIC ESTER HYDROLASE"/>
    <property type="match status" value="1"/>
</dbReference>
<feature type="domain" description="Carboxylesterase type B" evidence="7">
    <location>
        <begin position="8"/>
        <end position="518"/>
    </location>
</feature>
<proteinExistence type="inferred from homology"/>
<keyword evidence="5" id="KW-0325">Glycoprotein</keyword>
<evidence type="ECO:0000256" key="1">
    <source>
        <dbReference type="ARBA" id="ARBA00005964"/>
    </source>
</evidence>
<dbReference type="InterPro" id="IPR002018">
    <property type="entry name" value="CarbesteraseB"/>
</dbReference>
<evidence type="ECO:0000256" key="2">
    <source>
        <dbReference type="ARBA" id="ARBA00022487"/>
    </source>
</evidence>
<dbReference type="Proteomes" id="UP000007801">
    <property type="component" value="Unassembled WGS sequence"/>
</dbReference>
<dbReference type="OrthoDB" id="19653at2759"/>
<dbReference type="Gene3D" id="3.40.50.1820">
    <property type="entry name" value="alpha/beta hydrolase"/>
    <property type="match status" value="2"/>
</dbReference>
<evidence type="ECO:0000259" key="7">
    <source>
        <dbReference type="Pfam" id="PF00135"/>
    </source>
</evidence>
<keyword evidence="3" id="KW-0378">Hydrolase</keyword>
<sequence>MPSENETSPVVQTTHGKVRGALLKSPYCSPFYAFDGVPYAQPPVGSLRFKEPREVKPWSGILDCTQPPNFCLQSEKYVGKVKGSEDCLYLNISVKTFRSAKPLPIMVYVHGGAFRRGDNLRQSMGPDYLMTEDVIYIAIGFRLGAFGYLSFSDPSLGIPGNAGLKDIIQALRWIKANAGNFNGDPERVTLFGHSSGSVSVQWLLASPQTEGLFQKAIPMAGYCMELYRLPNLEYRLAKNLGYEGENIDKKVYEFLLKADPNKLAMADVLTPEEKKKGEILDFIPCVEPYATSGAVVLAAPTELLRTSWSNRIPIVLGTCSEDGLYHVMGLKNDGAKVLPAFQEYPERVLPWTLKWHYDSDQKRQVGEQFLDYFCQAHGNQLTLEHADALEKLFTHNLVHSQNRLILSRLAYAKAPTYLYRFAFDSPDFNLYRKRCFLDVNQRGVCHVDELSYLFVMPTTFKLEKSRPEYTAICRMVAMWVSFASTSDPNCAITKPLVNWKPLTQSEPHLLLNIDEELKIIPQPEFSKLKFYDRLYDQADIPFWIQLTEADNNYMMSENQETCELTLPLGKVKGVKRQSLYDDIYYSFEKIPFGKPPVGELRFKAPQPADPWSGVMDCTHYATKPFQKSFMTGDIDGAEDCLYLNVYSKQLKTDKPLPVMVYIYGGAFTVGEATRELYGPDYFMTKDVVVVTLNYRLDCFGFLSLKDPSVNVPGNAGLKDQVLALKWVKKYISNFNGDDNNITIFGESAGGCSTHFMMCTEQTRGLFHKAIPMSGTVHNYWANSPTEDFAFRLAQQNGYTGENIDAKVLEHLRGVPAIELVNHNLVTPEHRRNGMIFAFGPTVEPYVGEDCVVPKSPVEMAREAWTNELPSMLGGTSFEGLFMYPAVSANLQALDNLSKDPLRMVPFDVRAANTEKDNQEFSQRLIKTYFGDSPPSSKLFMNILDYYSYKIFWHGFNRTLNARLSYAKAPTYFYRFDFDSPTFNFYRSKFCGDNIKTGVAHADDLSYLWRNAASWKLESSSKEFQTIKRMIGIWTAFAASSDPNCPEIGEVTWKPSTKENPKLVLNISDEVKVIDLPEYEKLQVWDGIYKPEQLI</sequence>
<dbReference type="FunFam" id="3.40.50.1820:FF:000092">
    <property type="entry name" value="Carboxylic ester hydrolase"/>
    <property type="match status" value="2"/>
</dbReference>
<name>B3LYI2_DROAN</name>
<dbReference type="eggNOG" id="KOG1516">
    <property type="taxonomic scope" value="Eukaryota"/>
</dbReference>
<protein>
    <recommendedName>
        <fullName evidence="6">carboxylesterase</fullName>
        <ecNumber evidence="6">3.1.1.1</ecNumber>
    </recommendedName>
</protein>
<dbReference type="ESTHER" id="droan-b3lyi2">
    <property type="family name" value="Carb_B_Arthropoda"/>
</dbReference>
<gene>
    <name evidence="8" type="primary">Dana\GF17295</name>
    <name evidence="8" type="synonym">dana_GLEANR_18562</name>
    <name evidence="8" type="ORF">GF17295</name>
</gene>
<dbReference type="EC" id="3.1.1.1" evidence="6"/>
<evidence type="ECO:0000313" key="8">
    <source>
        <dbReference type="EMBL" id="EDV41845.2"/>
    </source>
</evidence>
<reference evidence="8 9" key="1">
    <citation type="journal article" date="2007" name="Nature">
        <title>Evolution of genes and genomes on the Drosophila phylogeny.</title>
        <authorList>
            <consortium name="Drosophila 12 Genomes Consortium"/>
            <person name="Clark A.G."/>
            <person name="Eisen M.B."/>
            <person name="Smith D.R."/>
            <person name="Bergman C.M."/>
            <person name="Oliver B."/>
            <person name="Markow T.A."/>
            <person name="Kaufman T.C."/>
            <person name="Kellis M."/>
            <person name="Gelbart W."/>
            <person name="Iyer V.N."/>
            <person name="Pollard D.A."/>
            <person name="Sackton T.B."/>
            <person name="Larracuente A.M."/>
            <person name="Singh N.D."/>
            <person name="Abad J.P."/>
            <person name="Abt D.N."/>
            <person name="Adryan B."/>
            <person name="Aguade M."/>
            <person name="Akashi H."/>
            <person name="Anderson W.W."/>
            <person name="Aquadro C.F."/>
            <person name="Ardell D.H."/>
            <person name="Arguello R."/>
            <person name="Artieri C.G."/>
            <person name="Barbash D.A."/>
            <person name="Barker D."/>
            <person name="Barsanti P."/>
            <person name="Batterham P."/>
            <person name="Batzoglou S."/>
            <person name="Begun D."/>
            <person name="Bhutkar A."/>
            <person name="Blanco E."/>
            <person name="Bosak S.A."/>
            <person name="Bradley R.K."/>
            <person name="Brand A.D."/>
            <person name="Brent M.R."/>
            <person name="Brooks A.N."/>
            <person name="Brown R.H."/>
            <person name="Butlin R.K."/>
            <person name="Caggese C."/>
            <person name="Calvi B.R."/>
            <person name="Bernardo de Carvalho A."/>
            <person name="Caspi A."/>
            <person name="Castrezana S."/>
            <person name="Celniker S.E."/>
            <person name="Chang J.L."/>
            <person name="Chapple C."/>
            <person name="Chatterji S."/>
            <person name="Chinwalla A."/>
            <person name="Civetta A."/>
            <person name="Clifton S.W."/>
            <person name="Comeron J.M."/>
            <person name="Costello J.C."/>
            <person name="Coyne J.A."/>
            <person name="Daub J."/>
            <person name="David R.G."/>
            <person name="Delcher A.L."/>
            <person name="Delehaunty K."/>
            <person name="Do C.B."/>
            <person name="Ebling H."/>
            <person name="Edwards K."/>
            <person name="Eickbush T."/>
            <person name="Evans J.D."/>
            <person name="Filipski A."/>
            <person name="Findeiss S."/>
            <person name="Freyhult E."/>
            <person name="Fulton L."/>
            <person name="Fulton R."/>
            <person name="Garcia A.C."/>
            <person name="Gardiner A."/>
            <person name="Garfield D.A."/>
            <person name="Garvin B.E."/>
            <person name="Gibson G."/>
            <person name="Gilbert D."/>
            <person name="Gnerre S."/>
            <person name="Godfrey J."/>
            <person name="Good R."/>
            <person name="Gotea V."/>
            <person name="Gravely B."/>
            <person name="Greenberg A.J."/>
            <person name="Griffiths-Jones S."/>
            <person name="Gross S."/>
            <person name="Guigo R."/>
            <person name="Gustafson E.A."/>
            <person name="Haerty W."/>
            <person name="Hahn M.W."/>
            <person name="Halligan D.L."/>
            <person name="Halpern A.L."/>
            <person name="Halter G.M."/>
            <person name="Han M.V."/>
            <person name="Heger A."/>
            <person name="Hillier L."/>
            <person name="Hinrichs A.S."/>
            <person name="Holmes I."/>
            <person name="Hoskins R.A."/>
            <person name="Hubisz M.J."/>
            <person name="Hultmark D."/>
            <person name="Huntley M.A."/>
            <person name="Jaffe D.B."/>
            <person name="Jagadeeshan S."/>
            <person name="Jeck W.R."/>
            <person name="Johnson J."/>
            <person name="Jones C.D."/>
            <person name="Jordan W.C."/>
            <person name="Karpen G.H."/>
            <person name="Kataoka E."/>
            <person name="Keightley P.D."/>
            <person name="Kheradpour P."/>
            <person name="Kirkness E.F."/>
            <person name="Koerich L.B."/>
            <person name="Kristiansen K."/>
            <person name="Kudrna D."/>
            <person name="Kulathinal R.J."/>
            <person name="Kumar S."/>
            <person name="Kwok R."/>
            <person name="Lander E."/>
            <person name="Langley C.H."/>
            <person name="Lapoint R."/>
            <person name="Lazzaro B.P."/>
            <person name="Lee S.J."/>
            <person name="Levesque L."/>
            <person name="Li R."/>
            <person name="Lin C.F."/>
            <person name="Lin M.F."/>
            <person name="Lindblad-Toh K."/>
            <person name="Llopart A."/>
            <person name="Long M."/>
            <person name="Low L."/>
            <person name="Lozovsky E."/>
            <person name="Lu J."/>
            <person name="Luo M."/>
            <person name="Machado C.A."/>
            <person name="Makalowski W."/>
            <person name="Marzo M."/>
            <person name="Matsuda M."/>
            <person name="Matzkin L."/>
            <person name="McAllister B."/>
            <person name="McBride C.S."/>
            <person name="McKernan B."/>
            <person name="McKernan K."/>
            <person name="Mendez-Lago M."/>
            <person name="Minx P."/>
            <person name="Mollenhauer M.U."/>
            <person name="Montooth K."/>
            <person name="Mount S.M."/>
            <person name="Mu X."/>
            <person name="Myers E."/>
            <person name="Negre B."/>
            <person name="Newfeld S."/>
            <person name="Nielsen R."/>
            <person name="Noor M.A."/>
            <person name="O'Grady P."/>
            <person name="Pachter L."/>
            <person name="Papaceit M."/>
            <person name="Parisi M.J."/>
            <person name="Parisi M."/>
            <person name="Parts L."/>
            <person name="Pedersen J.S."/>
            <person name="Pesole G."/>
            <person name="Phillippy A.M."/>
            <person name="Ponting C.P."/>
            <person name="Pop M."/>
            <person name="Porcelli D."/>
            <person name="Powell J.R."/>
            <person name="Prohaska S."/>
            <person name="Pruitt K."/>
            <person name="Puig M."/>
            <person name="Quesneville H."/>
            <person name="Ram K.R."/>
            <person name="Rand D."/>
            <person name="Rasmussen M.D."/>
            <person name="Reed L.K."/>
            <person name="Reenan R."/>
            <person name="Reily A."/>
            <person name="Remington K.A."/>
            <person name="Rieger T.T."/>
            <person name="Ritchie M.G."/>
            <person name="Robin C."/>
            <person name="Rogers Y.H."/>
            <person name="Rohde C."/>
            <person name="Rozas J."/>
            <person name="Rubenfield M.J."/>
            <person name="Ruiz A."/>
            <person name="Russo S."/>
            <person name="Salzberg S.L."/>
            <person name="Sanchez-Gracia A."/>
            <person name="Saranga D.J."/>
            <person name="Sato H."/>
            <person name="Schaeffer S.W."/>
            <person name="Schatz M.C."/>
            <person name="Schlenke T."/>
            <person name="Schwartz R."/>
            <person name="Segarra C."/>
            <person name="Singh R.S."/>
            <person name="Sirot L."/>
            <person name="Sirota M."/>
            <person name="Sisneros N.B."/>
            <person name="Smith C.D."/>
            <person name="Smith T.F."/>
            <person name="Spieth J."/>
            <person name="Stage D.E."/>
            <person name="Stark A."/>
            <person name="Stephan W."/>
            <person name="Strausberg R.L."/>
            <person name="Strempel S."/>
            <person name="Sturgill D."/>
            <person name="Sutton G."/>
            <person name="Sutton G.G."/>
            <person name="Tao W."/>
            <person name="Teichmann S."/>
            <person name="Tobari Y.N."/>
            <person name="Tomimura Y."/>
            <person name="Tsolas J.M."/>
            <person name="Valente V.L."/>
            <person name="Venter E."/>
            <person name="Venter J.C."/>
            <person name="Vicario S."/>
            <person name="Vieira F.G."/>
            <person name="Vilella A.J."/>
            <person name="Villasante A."/>
            <person name="Walenz B."/>
            <person name="Wang J."/>
            <person name="Wasserman M."/>
            <person name="Watts T."/>
            <person name="Wilson D."/>
            <person name="Wilson R.K."/>
            <person name="Wing R.A."/>
            <person name="Wolfner M.F."/>
            <person name="Wong A."/>
            <person name="Wong G.K."/>
            <person name="Wu C.I."/>
            <person name="Wu G."/>
            <person name="Yamamoto D."/>
            <person name="Yang H.P."/>
            <person name="Yang S.P."/>
            <person name="Yorke J.A."/>
            <person name="Yoshida K."/>
            <person name="Zdobnov E."/>
            <person name="Zhang P."/>
            <person name="Zhang Y."/>
            <person name="Zimin A.V."/>
            <person name="Baldwin J."/>
            <person name="Abdouelleil A."/>
            <person name="Abdulkadir J."/>
            <person name="Abebe A."/>
            <person name="Abera B."/>
            <person name="Abreu J."/>
            <person name="Acer S.C."/>
            <person name="Aftuck L."/>
            <person name="Alexander A."/>
            <person name="An P."/>
            <person name="Anderson E."/>
            <person name="Anderson S."/>
            <person name="Arachi H."/>
            <person name="Azer M."/>
            <person name="Bachantsang P."/>
            <person name="Barry A."/>
            <person name="Bayul T."/>
            <person name="Berlin A."/>
            <person name="Bessette D."/>
            <person name="Bloom T."/>
            <person name="Blye J."/>
            <person name="Boguslavskiy L."/>
            <person name="Bonnet C."/>
            <person name="Boukhgalter B."/>
            <person name="Bourzgui I."/>
            <person name="Brown A."/>
            <person name="Cahill P."/>
            <person name="Channer S."/>
            <person name="Cheshatsang Y."/>
            <person name="Chuda L."/>
            <person name="Citroen M."/>
            <person name="Collymore A."/>
            <person name="Cooke P."/>
            <person name="Costello M."/>
            <person name="D'Aco K."/>
            <person name="Daza R."/>
            <person name="De Haan G."/>
            <person name="DeGray S."/>
            <person name="DeMaso C."/>
            <person name="Dhargay N."/>
            <person name="Dooley K."/>
            <person name="Dooley E."/>
            <person name="Doricent M."/>
            <person name="Dorje P."/>
            <person name="Dorjee K."/>
            <person name="Dupes A."/>
            <person name="Elong R."/>
            <person name="Falk J."/>
            <person name="Farina A."/>
            <person name="Faro S."/>
            <person name="Ferguson D."/>
            <person name="Fisher S."/>
            <person name="Foley C.D."/>
            <person name="Franke A."/>
            <person name="Friedrich D."/>
            <person name="Gadbois L."/>
            <person name="Gearin G."/>
            <person name="Gearin C.R."/>
            <person name="Giannoukos G."/>
            <person name="Goode T."/>
            <person name="Graham J."/>
            <person name="Grandbois E."/>
            <person name="Grewal S."/>
            <person name="Gyaltsen K."/>
            <person name="Hafez N."/>
            <person name="Hagos B."/>
            <person name="Hall J."/>
            <person name="Henson C."/>
            <person name="Hollinger A."/>
            <person name="Honan T."/>
            <person name="Huard M.D."/>
            <person name="Hughes L."/>
            <person name="Hurhula B."/>
            <person name="Husby M.E."/>
            <person name="Kamat A."/>
            <person name="Kanga B."/>
            <person name="Kashin S."/>
            <person name="Khazanovich D."/>
            <person name="Kisner P."/>
            <person name="Lance K."/>
            <person name="Lara M."/>
            <person name="Lee W."/>
            <person name="Lennon N."/>
            <person name="Letendre F."/>
            <person name="LeVine R."/>
            <person name="Lipovsky A."/>
            <person name="Liu X."/>
            <person name="Liu J."/>
            <person name="Liu S."/>
            <person name="Lokyitsang T."/>
            <person name="Lokyitsang Y."/>
            <person name="Lubonja R."/>
            <person name="Lui A."/>
            <person name="MacDonald P."/>
            <person name="Magnisalis V."/>
            <person name="Maru K."/>
            <person name="Matthews C."/>
            <person name="McCusker W."/>
            <person name="McDonough S."/>
            <person name="Mehta T."/>
            <person name="Meldrim J."/>
            <person name="Meneus L."/>
            <person name="Mihai O."/>
            <person name="Mihalev A."/>
            <person name="Mihova T."/>
            <person name="Mittelman R."/>
            <person name="Mlenga V."/>
            <person name="Montmayeur A."/>
            <person name="Mulrain L."/>
            <person name="Navidi A."/>
            <person name="Naylor J."/>
            <person name="Negash T."/>
            <person name="Nguyen T."/>
            <person name="Nguyen N."/>
            <person name="Nicol R."/>
            <person name="Norbu C."/>
            <person name="Norbu N."/>
            <person name="Novod N."/>
            <person name="O'Neill B."/>
            <person name="Osman S."/>
            <person name="Markiewicz E."/>
            <person name="Oyono O.L."/>
            <person name="Patti C."/>
            <person name="Phunkhang P."/>
            <person name="Pierre F."/>
            <person name="Priest M."/>
            <person name="Raghuraman S."/>
            <person name="Rege F."/>
            <person name="Reyes R."/>
            <person name="Rise C."/>
            <person name="Rogov P."/>
            <person name="Ross K."/>
            <person name="Ryan E."/>
            <person name="Settipalli S."/>
            <person name="Shea T."/>
            <person name="Sherpa N."/>
            <person name="Shi L."/>
            <person name="Shih D."/>
            <person name="Sparrow T."/>
            <person name="Spaulding J."/>
            <person name="Stalker J."/>
            <person name="Stange-Thomann N."/>
            <person name="Stavropoulos S."/>
            <person name="Stone C."/>
            <person name="Strader C."/>
            <person name="Tesfaye S."/>
            <person name="Thomson T."/>
            <person name="Thoulutsang Y."/>
            <person name="Thoulutsang D."/>
            <person name="Topham K."/>
            <person name="Topping I."/>
            <person name="Tsamla T."/>
            <person name="Vassiliev H."/>
            <person name="Vo A."/>
            <person name="Wangchuk T."/>
            <person name="Wangdi T."/>
            <person name="Weiand M."/>
            <person name="Wilkinson J."/>
            <person name="Wilson A."/>
            <person name="Yadav S."/>
            <person name="Young G."/>
            <person name="Yu Q."/>
            <person name="Zembek L."/>
            <person name="Zhong D."/>
            <person name="Zimmer A."/>
            <person name="Zwirko Z."/>
            <person name="Jaffe D.B."/>
            <person name="Alvarez P."/>
            <person name="Brockman W."/>
            <person name="Butler J."/>
            <person name="Chin C."/>
            <person name="Gnerre S."/>
            <person name="Grabherr M."/>
            <person name="Kleber M."/>
            <person name="Mauceli E."/>
            <person name="MacCallum I."/>
        </authorList>
    </citation>
    <scope>NUCLEOTIDE SEQUENCE [LARGE SCALE GENOMIC DNA]</scope>
    <source>
        <strain evidence="9">Tucson 14024-0371.13</strain>
    </source>
</reference>
<dbReference type="HOGENOM" id="CLU_006586_13_2_1"/>
<dbReference type="EMBL" id="CH902617">
    <property type="protein sequence ID" value="EDV41845.2"/>
    <property type="molecule type" value="Genomic_DNA"/>
</dbReference>
<evidence type="ECO:0000256" key="6">
    <source>
        <dbReference type="ARBA" id="ARBA00039155"/>
    </source>
</evidence>
<keyword evidence="4" id="KW-1015">Disulfide bond</keyword>
<dbReference type="InterPro" id="IPR029058">
    <property type="entry name" value="AB_hydrolase_fold"/>
</dbReference>
<dbReference type="ESTHER" id="droan-b3lyi3">
    <property type="family name" value="Carb_B_Arthropoda"/>
</dbReference>
<evidence type="ECO:0000313" key="9">
    <source>
        <dbReference type="Proteomes" id="UP000007801"/>
    </source>
</evidence>
<dbReference type="PANTHER" id="PTHR43142">
    <property type="entry name" value="CARBOXYLIC ESTER HYDROLASE"/>
    <property type="match status" value="1"/>
</dbReference>
<comment type="similarity">
    <text evidence="1">Belongs to the type-B carboxylesterase/lipase family.</text>
</comment>
<dbReference type="STRING" id="7217.B3LYI2"/>
<organism evidence="8 9">
    <name type="scientific">Drosophila ananassae</name>
    <name type="common">Fruit fly</name>
    <dbReference type="NCBI Taxonomy" id="7217"/>
    <lineage>
        <taxon>Eukaryota</taxon>
        <taxon>Metazoa</taxon>
        <taxon>Ecdysozoa</taxon>
        <taxon>Arthropoda</taxon>
        <taxon>Hexapoda</taxon>
        <taxon>Insecta</taxon>
        <taxon>Pterygota</taxon>
        <taxon>Neoptera</taxon>
        <taxon>Endopterygota</taxon>
        <taxon>Diptera</taxon>
        <taxon>Brachycera</taxon>
        <taxon>Muscomorpha</taxon>
        <taxon>Ephydroidea</taxon>
        <taxon>Drosophilidae</taxon>
        <taxon>Drosophila</taxon>
        <taxon>Sophophora</taxon>
    </lineage>
</organism>
<evidence type="ECO:0000256" key="5">
    <source>
        <dbReference type="ARBA" id="ARBA00023180"/>
    </source>
</evidence>
<accession>B3LYI2</accession>
<dbReference type="SUPFAM" id="SSF53474">
    <property type="entry name" value="alpha/beta-Hydrolases"/>
    <property type="match status" value="2"/>
</dbReference>
<dbReference type="InParanoid" id="B3LYI2"/>
<keyword evidence="2" id="KW-0719">Serine esterase</keyword>
<evidence type="ECO:0000256" key="4">
    <source>
        <dbReference type="ARBA" id="ARBA00023157"/>
    </source>
</evidence>
<dbReference type="Pfam" id="PF00135">
    <property type="entry name" value="COesterase"/>
    <property type="match status" value="2"/>
</dbReference>
<keyword evidence="9" id="KW-1185">Reference proteome</keyword>
<dbReference type="AlphaFoldDB" id="B3LYI2"/>
<dbReference type="GO" id="GO:0106435">
    <property type="term" value="F:carboxylesterase activity"/>
    <property type="evidence" value="ECO:0007669"/>
    <property type="project" value="UniProtKB-EC"/>
</dbReference>
<dbReference type="SMR" id="B3LYI2"/>
<evidence type="ECO:0000256" key="3">
    <source>
        <dbReference type="ARBA" id="ARBA00022801"/>
    </source>
</evidence>